<proteinExistence type="predicted"/>
<sequence>MKTQFKIFTAFLFFAFFSLTASAQKKIQTDTLSVTGVCEMCEKRIEKAAFIRGVKLTEWDKEAQRLTVTYKTKRTNMDEIATAVAQAGHDNGKKKAPKEAYAKLPDCCAYRDGVKVH</sequence>
<keyword evidence="1" id="KW-0732">Signal</keyword>
<evidence type="ECO:0000313" key="3">
    <source>
        <dbReference type="Proteomes" id="UP000753961"/>
    </source>
</evidence>
<dbReference type="SUPFAM" id="SSF55008">
    <property type="entry name" value="HMA, heavy metal-associated domain"/>
    <property type="match status" value="1"/>
</dbReference>
<dbReference type="GO" id="GO:0046872">
    <property type="term" value="F:metal ion binding"/>
    <property type="evidence" value="ECO:0007669"/>
    <property type="project" value="InterPro"/>
</dbReference>
<reference evidence="2" key="1">
    <citation type="submission" date="2021-06" db="EMBL/GenBank/DDBJ databases">
        <title>44 bacteria genomes isolated from Dapeng, Shenzhen.</title>
        <authorList>
            <person name="Zheng W."/>
            <person name="Yu S."/>
            <person name="Huang Y."/>
        </authorList>
    </citation>
    <scope>NUCLEOTIDE SEQUENCE</scope>
    <source>
        <strain evidence="2">DP5N28-2</strain>
    </source>
</reference>
<dbReference type="RefSeq" id="WP_222580969.1">
    <property type="nucleotide sequence ID" value="NZ_JAHVHU010000014.1"/>
</dbReference>
<feature type="signal peptide" evidence="1">
    <location>
        <begin position="1"/>
        <end position="23"/>
    </location>
</feature>
<evidence type="ECO:0000256" key="1">
    <source>
        <dbReference type="SAM" id="SignalP"/>
    </source>
</evidence>
<dbReference type="InterPro" id="IPR006121">
    <property type="entry name" value="HMA_dom"/>
</dbReference>
<name>A0A953HZ95_9BACT</name>
<dbReference type="EMBL" id="JAHVHU010000014">
    <property type="protein sequence ID" value="MBY5959431.1"/>
    <property type="molecule type" value="Genomic_DNA"/>
</dbReference>
<accession>A0A953HZ95</accession>
<organism evidence="2 3">
    <name type="scientific">Membranihabitans marinus</name>
    <dbReference type="NCBI Taxonomy" id="1227546"/>
    <lineage>
        <taxon>Bacteria</taxon>
        <taxon>Pseudomonadati</taxon>
        <taxon>Bacteroidota</taxon>
        <taxon>Saprospiria</taxon>
        <taxon>Saprospirales</taxon>
        <taxon>Saprospiraceae</taxon>
        <taxon>Membranihabitans</taxon>
    </lineage>
</organism>
<dbReference type="CDD" id="cd00371">
    <property type="entry name" value="HMA"/>
    <property type="match status" value="1"/>
</dbReference>
<dbReference type="InterPro" id="IPR036163">
    <property type="entry name" value="HMA_dom_sf"/>
</dbReference>
<comment type="caution">
    <text evidence="2">The sequence shown here is derived from an EMBL/GenBank/DDBJ whole genome shotgun (WGS) entry which is preliminary data.</text>
</comment>
<protein>
    <submittedName>
        <fullName evidence="2">Heavy-metal-associated domain-containing protein</fullName>
    </submittedName>
</protein>
<dbReference type="AlphaFoldDB" id="A0A953HZ95"/>
<dbReference type="Gene3D" id="3.30.70.100">
    <property type="match status" value="1"/>
</dbReference>
<dbReference type="Proteomes" id="UP000753961">
    <property type="component" value="Unassembled WGS sequence"/>
</dbReference>
<keyword evidence="3" id="KW-1185">Reference proteome</keyword>
<feature type="chain" id="PRO_5037670901" evidence="1">
    <location>
        <begin position="24"/>
        <end position="117"/>
    </location>
</feature>
<evidence type="ECO:0000313" key="2">
    <source>
        <dbReference type="EMBL" id="MBY5959431.1"/>
    </source>
</evidence>
<gene>
    <name evidence="2" type="ORF">KUV50_14870</name>
</gene>